<feature type="domain" description="ABC transporter" evidence="8">
    <location>
        <begin position="32"/>
        <end position="272"/>
    </location>
</feature>
<keyword evidence="3" id="KW-0762">Sugar transport</keyword>
<dbReference type="InterPro" id="IPR050107">
    <property type="entry name" value="ABC_carbohydrate_import_ATPase"/>
</dbReference>
<dbReference type="Gene3D" id="3.40.50.300">
    <property type="entry name" value="P-loop containing nucleotide triphosphate hydrolases"/>
    <property type="match status" value="2"/>
</dbReference>
<dbReference type="InterPro" id="IPR017871">
    <property type="entry name" value="ABC_transporter-like_CS"/>
</dbReference>
<dbReference type="AlphaFoldDB" id="A0A939EK19"/>
<name>A0A939EK19_9HYPH</name>
<dbReference type="InterPro" id="IPR027417">
    <property type="entry name" value="P-loop_NTPase"/>
</dbReference>
<evidence type="ECO:0000259" key="8">
    <source>
        <dbReference type="PROSITE" id="PS50893"/>
    </source>
</evidence>
<dbReference type="SMART" id="SM00382">
    <property type="entry name" value="AAA"/>
    <property type="match status" value="2"/>
</dbReference>
<evidence type="ECO:0000313" key="10">
    <source>
        <dbReference type="Proteomes" id="UP000664779"/>
    </source>
</evidence>
<dbReference type="PROSITE" id="PS50893">
    <property type="entry name" value="ABC_TRANSPORTER_2"/>
    <property type="match status" value="2"/>
</dbReference>
<reference evidence="9" key="1">
    <citation type="submission" date="2021-03" db="EMBL/GenBank/DDBJ databases">
        <title>Roseibium sp. CAU 1637 isolated from Incheon.</title>
        <authorList>
            <person name="Kim W."/>
        </authorList>
    </citation>
    <scope>NUCLEOTIDE SEQUENCE</scope>
    <source>
        <strain evidence="9">CAU 1637</strain>
    </source>
</reference>
<evidence type="ECO:0000256" key="5">
    <source>
        <dbReference type="ARBA" id="ARBA00022741"/>
    </source>
</evidence>
<sequence>MPRLSSRTRIKGDAELQQATGAGVSAPDAPLVALTDARVHFGAVRALDGVSLTISPGECLGLIGHNGAGKSTAVNVINGGLTPTGGQVRYLLADGRDGSGLADAQACGIRSVFQELSLCPNLTVLESLRVIHRDLTGIGWRKVAQGRIAKALAEIFPGHQIEPGMTVGELTLAERQMVEIAAGFSDGRMPARLVILDEPTSSLDAAIARQLLSHINTFCAKGGAVIFISHMLGEVFDVATRIDVMKDGRIIASKPTSEFTQQGLIDAMGHVAAEKSAARAPGSAKTELGEEILKTPEGLSARKGEIVGLAGLAGHGQAEALARFYMSRSGKLGQVKQPEVAFVAGDRGRDGVMPIWSILRNLTLTHLPSLTNRGLVDRDGERRLAADWRSRIGIRTDNMDNLILSLSGGNQQKVLFARALASSAPIVVMDDPMRGVDVGTKQEAYQLIRNEAAGGRSFLWYSTETEEVCQCDRVFVFRNGRISAELTGDNINEENILAASFEMQGVGT</sequence>
<gene>
    <name evidence="9" type="ORF">J0X15_02155</name>
</gene>
<feature type="region of interest" description="Disordered" evidence="7">
    <location>
        <begin position="1"/>
        <end position="22"/>
    </location>
</feature>
<keyword evidence="5" id="KW-0547">Nucleotide-binding</keyword>
<proteinExistence type="inferred from homology"/>
<evidence type="ECO:0000256" key="4">
    <source>
        <dbReference type="ARBA" id="ARBA00022737"/>
    </source>
</evidence>
<keyword evidence="6 9" id="KW-0067">ATP-binding</keyword>
<dbReference type="PANTHER" id="PTHR43790">
    <property type="entry name" value="CARBOHYDRATE TRANSPORT ATP-BINDING PROTEIN MG119-RELATED"/>
    <property type="match status" value="1"/>
</dbReference>
<evidence type="ECO:0000256" key="6">
    <source>
        <dbReference type="ARBA" id="ARBA00022840"/>
    </source>
</evidence>
<dbReference type="InterPro" id="IPR003593">
    <property type="entry name" value="AAA+_ATPase"/>
</dbReference>
<evidence type="ECO:0000313" key="9">
    <source>
        <dbReference type="EMBL" id="MBO0344009.1"/>
    </source>
</evidence>
<dbReference type="PROSITE" id="PS00211">
    <property type="entry name" value="ABC_TRANSPORTER_1"/>
    <property type="match status" value="1"/>
</dbReference>
<dbReference type="Pfam" id="PF00005">
    <property type="entry name" value="ABC_tran"/>
    <property type="match status" value="2"/>
</dbReference>
<dbReference type="GO" id="GO:0005524">
    <property type="term" value="F:ATP binding"/>
    <property type="evidence" value="ECO:0007669"/>
    <property type="project" value="UniProtKB-KW"/>
</dbReference>
<feature type="domain" description="ABC transporter" evidence="8">
    <location>
        <begin position="278"/>
        <end position="504"/>
    </location>
</feature>
<dbReference type="CDD" id="cd03216">
    <property type="entry name" value="ABC_Carb_Monos_I"/>
    <property type="match status" value="1"/>
</dbReference>
<organism evidence="9 10">
    <name type="scientific">Roseibium limicola</name>
    <dbReference type="NCBI Taxonomy" id="2816037"/>
    <lineage>
        <taxon>Bacteria</taxon>
        <taxon>Pseudomonadati</taxon>
        <taxon>Pseudomonadota</taxon>
        <taxon>Alphaproteobacteria</taxon>
        <taxon>Hyphomicrobiales</taxon>
        <taxon>Stappiaceae</taxon>
        <taxon>Roseibium</taxon>
    </lineage>
</organism>
<keyword evidence="10" id="KW-1185">Reference proteome</keyword>
<dbReference type="EMBL" id="JAFLNF010000001">
    <property type="protein sequence ID" value="MBO0344009.1"/>
    <property type="molecule type" value="Genomic_DNA"/>
</dbReference>
<evidence type="ECO:0000256" key="7">
    <source>
        <dbReference type="SAM" id="MobiDB-lite"/>
    </source>
</evidence>
<dbReference type="Proteomes" id="UP000664779">
    <property type="component" value="Unassembled WGS sequence"/>
</dbReference>
<comment type="similarity">
    <text evidence="1">Belongs to the ABC transporter superfamily.</text>
</comment>
<comment type="caution">
    <text evidence="9">The sequence shown here is derived from an EMBL/GenBank/DDBJ whole genome shotgun (WGS) entry which is preliminary data.</text>
</comment>
<accession>A0A939EK19</accession>
<keyword evidence="2" id="KW-0813">Transport</keyword>
<dbReference type="GO" id="GO:0016887">
    <property type="term" value="F:ATP hydrolysis activity"/>
    <property type="evidence" value="ECO:0007669"/>
    <property type="project" value="InterPro"/>
</dbReference>
<evidence type="ECO:0000256" key="3">
    <source>
        <dbReference type="ARBA" id="ARBA00022597"/>
    </source>
</evidence>
<evidence type="ECO:0000256" key="2">
    <source>
        <dbReference type="ARBA" id="ARBA00022448"/>
    </source>
</evidence>
<dbReference type="SUPFAM" id="SSF52540">
    <property type="entry name" value="P-loop containing nucleoside triphosphate hydrolases"/>
    <property type="match status" value="2"/>
</dbReference>
<dbReference type="InterPro" id="IPR003439">
    <property type="entry name" value="ABC_transporter-like_ATP-bd"/>
</dbReference>
<evidence type="ECO:0000256" key="1">
    <source>
        <dbReference type="ARBA" id="ARBA00005417"/>
    </source>
</evidence>
<keyword evidence="4" id="KW-0677">Repeat</keyword>
<protein>
    <submittedName>
        <fullName evidence="9">Sugar ABC transporter ATP-binding protein</fullName>
    </submittedName>
</protein>
<dbReference type="PANTHER" id="PTHR43790:SF9">
    <property type="entry name" value="GALACTOFURANOSE TRANSPORTER ATP-BINDING PROTEIN YTFR"/>
    <property type="match status" value="1"/>
</dbReference>